<keyword evidence="1" id="KW-0472">Membrane</keyword>
<dbReference type="EMBL" id="JBHRZS010000007">
    <property type="protein sequence ID" value="MFC3880479.1"/>
    <property type="molecule type" value="Genomic_DNA"/>
</dbReference>
<dbReference type="RefSeq" id="WP_377905837.1">
    <property type="nucleotide sequence ID" value="NZ_JBHRZS010000007.1"/>
</dbReference>
<name>A0ABV8AT70_9BACT</name>
<accession>A0ABV8AT70</accession>
<evidence type="ECO:0000313" key="2">
    <source>
        <dbReference type="EMBL" id="MFC3880479.1"/>
    </source>
</evidence>
<protein>
    <submittedName>
        <fullName evidence="2">DUF6090 family protein</fullName>
    </submittedName>
</protein>
<organism evidence="2 3">
    <name type="scientific">Algoriphagus namhaensis</name>
    <dbReference type="NCBI Taxonomy" id="915353"/>
    <lineage>
        <taxon>Bacteria</taxon>
        <taxon>Pseudomonadati</taxon>
        <taxon>Bacteroidota</taxon>
        <taxon>Cytophagia</taxon>
        <taxon>Cytophagales</taxon>
        <taxon>Cyclobacteriaceae</taxon>
        <taxon>Algoriphagus</taxon>
    </lineage>
</organism>
<feature type="transmembrane region" description="Helical" evidence="1">
    <location>
        <begin position="21"/>
        <end position="42"/>
    </location>
</feature>
<dbReference type="Pfam" id="PF19578">
    <property type="entry name" value="DUF6090"/>
    <property type="match status" value="1"/>
</dbReference>
<evidence type="ECO:0000313" key="3">
    <source>
        <dbReference type="Proteomes" id="UP001595805"/>
    </source>
</evidence>
<dbReference type="Proteomes" id="UP001595805">
    <property type="component" value="Unassembled WGS sequence"/>
</dbReference>
<comment type="caution">
    <text evidence="2">The sequence shown here is derived from an EMBL/GenBank/DDBJ whole genome shotgun (WGS) entry which is preliminary data.</text>
</comment>
<evidence type="ECO:0000256" key="1">
    <source>
        <dbReference type="SAM" id="Phobius"/>
    </source>
</evidence>
<keyword evidence="3" id="KW-1185">Reference proteome</keyword>
<keyword evidence="1" id="KW-1133">Transmembrane helix</keyword>
<sequence>MINFFRKIRQKLLSENKLKKYLFYAIGEIALVMIGILLALQVNNANEERKNRAIEKAYLSDIYADFVNNKKQFEERLQYFRNQFKTADSLGRYVFPITDSNWKDVKKYMVAYSYQAPLTLTGAVLMP</sequence>
<keyword evidence="1" id="KW-0812">Transmembrane</keyword>
<gene>
    <name evidence="2" type="ORF">ACFOSV_09845</name>
</gene>
<dbReference type="InterPro" id="IPR045749">
    <property type="entry name" value="DUF6090"/>
</dbReference>
<proteinExistence type="predicted"/>
<reference evidence="3" key="1">
    <citation type="journal article" date="2019" name="Int. J. Syst. Evol. Microbiol.">
        <title>The Global Catalogue of Microorganisms (GCM) 10K type strain sequencing project: providing services to taxonomists for standard genome sequencing and annotation.</title>
        <authorList>
            <consortium name="The Broad Institute Genomics Platform"/>
            <consortium name="The Broad Institute Genome Sequencing Center for Infectious Disease"/>
            <person name="Wu L."/>
            <person name="Ma J."/>
        </authorList>
    </citation>
    <scope>NUCLEOTIDE SEQUENCE [LARGE SCALE GENOMIC DNA]</scope>
    <source>
        <strain evidence="3">CCUG 60523</strain>
    </source>
</reference>